<protein>
    <submittedName>
        <fullName evidence="2">Uncharacterized protein</fullName>
    </submittedName>
</protein>
<evidence type="ECO:0000256" key="1">
    <source>
        <dbReference type="SAM" id="Phobius"/>
    </source>
</evidence>
<reference evidence="2 3" key="1">
    <citation type="submission" date="2019-10" db="EMBL/GenBank/DDBJ databases">
        <title>Genomic and transcriptomic insights into the perfect genentic adaptation of a filamentous nitrogen-fixing cyanobacterium to rice fields.</title>
        <authorList>
            <person name="Chen Z."/>
        </authorList>
    </citation>
    <scope>NUCLEOTIDE SEQUENCE [LARGE SCALE GENOMIC DNA]</scope>
    <source>
        <strain evidence="2">CCNUC1</strain>
    </source>
</reference>
<dbReference type="AlphaFoldDB" id="A0A5P8W6X9"/>
<keyword evidence="1" id="KW-1133">Transmembrane helix</keyword>
<dbReference type="KEGG" id="nsh:GXM_05982"/>
<gene>
    <name evidence="2" type="ORF">GXM_05982</name>
</gene>
<evidence type="ECO:0000313" key="2">
    <source>
        <dbReference type="EMBL" id="QFS48488.1"/>
    </source>
</evidence>
<organism evidence="2 3">
    <name type="scientific">Nostoc sphaeroides CCNUC1</name>
    <dbReference type="NCBI Taxonomy" id="2653204"/>
    <lineage>
        <taxon>Bacteria</taxon>
        <taxon>Bacillati</taxon>
        <taxon>Cyanobacteriota</taxon>
        <taxon>Cyanophyceae</taxon>
        <taxon>Nostocales</taxon>
        <taxon>Nostocaceae</taxon>
        <taxon>Nostoc</taxon>
    </lineage>
</organism>
<dbReference type="EMBL" id="CP045226">
    <property type="protein sequence ID" value="QFS48488.1"/>
    <property type="molecule type" value="Genomic_DNA"/>
</dbReference>
<keyword evidence="3" id="KW-1185">Reference proteome</keyword>
<keyword evidence="1" id="KW-0472">Membrane</keyword>
<keyword evidence="1" id="KW-0812">Transmembrane</keyword>
<name>A0A5P8W6X9_9NOSO</name>
<feature type="transmembrane region" description="Helical" evidence="1">
    <location>
        <begin position="12"/>
        <end position="30"/>
    </location>
</feature>
<sequence>MKVIKNLLSDLIAYFIFADTIFNCQVYLLITLSKSLVAL</sequence>
<accession>A0A5P8W6X9</accession>
<evidence type="ECO:0000313" key="3">
    <source>
        <dbReference type="Proteomes" id="UP000326678"/>
    </source>
</evidence>
<proteinExistence type="predicted"/>
<dbReference type="Proteomes" id="UP000326678">
    <property type="component" value="Chromosome Gxm1"/>
</dbReference>